<dbReference type="Proteomes" id="UP001497497">
    <property type="component" value="Unassembled WGS sequence"/>
</dbReference>
<evidence type="ECO:0008006" key="4">
    <source>
        <dbReference type="Google" id="ProtNLM"/>
    </source>
</evidence>
<dbReference type="AlphaFoldDB" id="A0AAV2HJG2"/>
<comment type="similarity">
    <text evidence="1">Belongs to the FAM136 family.</text>
</comment>
<organism evidence="2 3">
    <name type="scientific">Lymnaea stagnalis</name>
    <name type="common">Great pond snail</name>
    <name type="synonym">Helix stagnalis</name>
    <dbReference type="NCBI Taxonomy" id="6523"/>
    <lineage>
        <taxon>Eukaryota</taxon>
        <taxon>Metazoa</taxon>
        <taxon>Spiralia</taxon>
        <taxon>Lophotrochozoa</taxon>
        <taxon>Mollusca</taxon>
        <taxon>Gastropoda</taxon>
        <taxon>Heterobranchia</taxon>
        <taxon>Euthyneura</taxon>
        <taxon>Panpulmonata</taxon>
        <taxon>Hygrophila</taxon>
        <taxon>Lymnaeoidea</taxon>
        <taxon>Lymnaeidae</taxon>
        <taxon>Lymnaea</taxon>
    </lineage>
</organism>
<gene>
    <name evidence="2" type="ORF">GSLYS_00007643001</name>
</gene>
<dbReference type="InterPro" id="IPR008560">
    <property type="entry name" value="DUF842_euk"/>
</dbReference>
<keyword evidence="3" id="KW-1185">Reference proteome</keyword>
<dbReference type="EMBL" id="CAXITT010000149">
    <property type="protein sequence ID" value="CAL1533683.1"/>
    <property type="molecule type" value="Genomic_DNA"/>
</dbReference>
<comment type="caution">
    <text evidence="2">The sequence shown here is derived from an EMBL/GenBank/DDBJ whole genome shotgun (WGS) entry which is preliminary data.</text>
</comment>
<evidence type="ECO:0000313" key="3">
    <source>
        <dbReference type="Proteomes" id="UP001497497"/>
    </source>
</evidence>
<sequence>MDGAQARVEQAISKMVNSLDTECLRRMQVDMYQCSAKCCQDSKASLEDVQKCIDNCSRDVNKAQAYLQNEIELFQNRLQRCAMGCQDKLRDELPAKPSDEEKVKVMSSLEKCVIQCADKHVELVPGLTKKMLDTLKNRNF</sequence>
<proteinExistence type="inferred from homology"/>
<dbReference type="GO" id="GO:0005737">
    <property type="term" value="C:cytoplasm"/>
    <property type="evidence" value="ECO:0007669"/>
    <property type="project" value="TreeGrafter"/>
</dbReference>
<dbReference type="PANTHER" id="PTHR21096:SF0">
    <property type="entry name" value="PROTEIN FAM136A"/>
    <property type="match status" value="1"/>
</dbReference>
<evidence type="ECO:0000313" key="2">
    <source>
        <dbReference type="EMBL" id="CAL1533683.1"/>
    </source>
</evidence>
<dbReference type="PANTHER" id="PTHR21096">
    <property type="entry name" value="PROTEIN FAM136A"/>
    <property type="match status" value="1"/>
</dbReference>
<reference evidence="2 3" key="1">
    <citation type="submission" date="2024-04" db="EMBL/GenBank/DDBJ databases">
        <authorList>
            <consortium name="Genoscope - CEA"/>
            <person name="William W."/>
        </authorList>
    </citation>
    <scope>NUCLEOTIDE SEQUENCE [LARGE SCALE GENOMIC DNA]</scope>
</reference>
<accession>A0AAV2HJG2</accession>
<protein>
    <recommendedName>
        <fullName evidence="4">Protein FAM136A</fullName>
    </recommendedName>
</protein>
<name>A0AAV2HJG2_LYMST</name>
<dbReference type="Pfam" id="PF05811">
    <property type="entry name" value="DUF842"/>
    <property type="match status" value="1"/>
</dbReference>
<evidence type="ECO:0000256" key="1">
    <source>
        <dbReference type="ARBA" id="ARBA00009952"/>
    </source>
</evidence>